<organism evidence="2 3">
    <name type="scientific">Oedothorax gibbosus</name>
    <dbReference type="NCBI Taxonomy" id="931172"/>
    <lineage>
        <taxon>Eukaryota</taxon>
        <taxon>Metazoa</taxon>
        <taxon>Ecdysozoa</taxon>
        <taxon>Arthropoda</taxon>
        <taxon>Chelicerata</taxon>
        <taxon>Arachnida</taxon>
        <taxon>Araneae</taxon>
        <taxon>Araneomorphae</taxon>
        <taxon>Entelegynae</taxon>
        <taxon>Araneoidea</taxon>
        <taxon>Linyphiidae</taxon>
        <taxon>Erigoninae</taxon>
        <taxon>Oedothorax</taxon>
    </lineage>
</organism>
<evidence type="ECO:0000313" key="3">
    <source>
        <dbReference type="Proteomes" id="UP000827092"/>
    </source>
</evidence>
<feature type="compositionally biased region" description="Basic and acidic residues" evidence="1">
    <location>
        <begin position="53"/>
        <end position="70"/>
    </location>
</feature>
<accession>A0AAV6V775</accession>
<proteinExistence type="predicted"/>
<keyword evidence="3" id="KW-1185">Reference proteome</keyword>
<dbReference type="AlphaFoldDB" id="A0AAV6V775"/>
<sequence length="70" mass="7863">MRRCKLPREGLSGSARRSTQNISAGAKKNTPLSSRHSFKTVMDGDRMQSALKDPSHQEQSDAEREKILYS</sequence>
<comment type="caution">
    <text evidence="2">The sequence shown here is derived from an EMBL/GenBank/DDBJ whole genome shotgun (WGS) entry which is preliminary data.</text>
</comment>
<reference evidence="2 3" key="1">
    <citation type="journal article" date="2022" name="Nat. Ecol. Evol.">
        <title>A masculinizing supergene underlies an exaggerated male reproductive morph in a spider.</title>
        <authorList>
            <person name="Hendrickx F."/>
            <person name="De Corte Z."/>
            <person name="Sonet G."/>
            <person name="Van Belleghem S.M."/>
            <person name="Kostlbacher S."/>
            <person name="Vangestel C."/>
        </authorList>
    </citation>
    <scope>NUCLEOTIDE SEQUENCE [LARGE SCALE GENOMIC DNA]</scope>
    <source>
        <strain evidence="2">W744_W776</strain>
    </source>
</reference>
<evidence type="ECO:0000313" key="2">
    <source>
        <dbReference type="EMBL" id="KAG8192554.1"/>
    </source>
</evidence>
<feature type="region of interest" description="Disordered" evidence="1">
    <location>
        <begin position="1"/>
        <end position="70"/>
    </location>
</feature>
<evidence type="ECO:0000256" key="1">
    <source>
        <dbReference type="SAM" id="MobiDB-lite"/>
    </source>
</evidence>
<protein>
    <submittedName>
        <fullName evidence="2">Uncharacterized protein</fullName>
    </submittedName>
</protein>
<name>A0AAV6V775_9ARAC</name>
<gene>
    <name evidence="2" type="ORF">JTE90_015189</name>
</gene>
<dbReference type="Proteomes" id="UP000827092">
    <property type="component" value="Unassembled WGS sequence"/>
</dbReference>
<dbReference type="EMBL" id="JAFNEN010000138">
    <property type="protein sequence ID" value="KAG8192554.1"/>
    <property type="molecule type" value="Genomic_DNA"/>
</dbReference>